<dbReference type="EMBL" id="JACSIT010000104">
    <property type="protein sequence ID" value="MBC6994833.1"/>
    <property type="molecule type" value="Genomic_DNA"/>
</dbReference>
<evidence type="ECO:0000313" key="10">
    <source>
        <dbReference type="EMBL" id="MBC6993967.1"/>
    </source>
</evidence>
<dbReference type="GO" id="GO:0004803">
    <property type="term" value="F:transposase activity"/>
    <property type="evidence" value="ECO:0007669"/>
    <property type="project" value="UniProtKB-UniRule"/>
</dbReference>
<dbReference type="RefSeq" id="WP_187465088.1">
    <property type="nucleotide sequence ID" value="NZ_JACSIT010000041.1"/>
</dbReference>
<evidence type="ECO:0000313" key="14">
    <source>
        <dbReference type="Proteomes" id="UP000650081"/>
    </source>
</evidence>
<sequence length="417" mass="47721">MAKKSKNPTLEELFSDPEQFRQMHEQLYSRKPLLEQGSPFAHLLQTMVNAALDGEVLGHVAETRAQGEENKRNGYTDKTILSEAGPLSIRTPRDRQGTFEPQLVPKRERELSSGLDTQILALYAQGNSVEDIKRLLQTMFGVDISAGKISAITDQVLPVIQEWRNRRLLEFYAVIYMDAIHFKVRHEGKYSSRAFYTVYSVDGHGNRDLLGMYMSENEGANQWGLVLEDLKFRGVEDVLVFCTDDLTGFSEAMNDVFPATVVQKCLVHKMRNTTRFVDDKDMKAVVRGLKAVYKADTQEAAATALEAFEVEWGHKYSSIVVSWRRDWDELMAFLDFPIALRRMIYTTNPVEAVHRIIRKLIKGKAAWASDTALMKQVYLSLMHNEKSWRKQAYGWKAIQRDLVKLYGDRVTKHMGPS</sequence>
<evidence type="ECO:0000256" key="3">
    <source>
        <dbReference type="ARBA" id="ARBA00022578"/>
    </source>
</evidence>
<gene>
    <name evidence="7" type="ORF">H9S92_02160</name>
    <name evidence="8" type="ORF">H9S92_03195</name>
    <name evidence="9" type="ORF">H9S92_03245</name>
    <name evidence="10" type="ORF">H9S92_07330</name>
    <name evidence="11" type="ORF">H9S92_09125</name>
    <name evidence="12" type="ORF">H9S92_11700</name>
    <name evidence="13" type="ORF">H9S92_18045</name>
</gene>
<dbReference type="GO" id="GO:0003677">
    <property type="term" value="F:DNA binding"/>
    <property type="evidence" value="ECO:0007669"/>
    <property type="project" value="UniProtKB-UniRule"/>
</dbReference>
<evidence type="ECO:0000313" key="13">
    <source>
        <dbReference type="EMBL" id="MBC6996077.1"/>
    </source>
</evidence>
<keyword evidence="5 6" id="KW-0233">DNA recombination</keyword>
<dbReference type="NCBIfam" id="NF033543">
    <property type="entry name" value="transpos_IS256"/>
    <property type="match status" value="1"/>
</dbReference>
<evidence type="ECO:0000256" key="1">
    <source>
        <dbReference type="ARBA" id="ARBA00002190"/>
    </source>
</evidence>
<keyword evidence="6" id="KW-0814">Transposable element</keyword>
<dbReference type="PANTHER" id="PTHR33217">
    <property type="entry name" value="TRANSPOSASE FOR INSERTION SEQUENCE ELEMENT IS1081"/>
    <property type="match status" value="1"/>
</dbReference>
<dbReference type="PROSITE" id="PS01007">
    <property type="entry name" value="TRANSPOSASE_MUTATOR"/>
    <property type="match status" value="1"/>
</dbReference>
<dbReference type="EMBL" id="JACSIT010000053">
    <property type="protein sequence ID" value="MBC6993162.1"/>
    <property type="molecule type" value="Genomic_DNA"/>
</dbReference>
<evidence type="ECO:0000256" key="6">
    <source>
        <dbReference type="RuleBase" id="RU365089"/>
    </source>
</evidence>
<evidence type="ECO:0000256" key="5">
    <source>
        <dbReference type="ARBA" id="ARBA00023172"/>
    </source>
</evidence>
<evidence type="ECO:0000313" key="8">
    <source>
        <dbReference type="EMBL" id="MBC6993152.1"/>
    </source>
</evidence>
<comment type="function">
    <text evidence="1 6">Required for the transposition of the insertion element.</text>
</comment>
<dbReference type="AlphaFoldDB" id="A0A923PF70"/>
<proteinExistence type="inferred from homology"/>
<dbReference type="EMBL" id="JACSIT010000083">
    <property type="protein sequence ID" value="MBC6993967.1"/>
    <property type="molecule type" value="Genomic_DNA"/>
</dbReference>
<dbReference type="GO" id="GO:0006313">
    <property type="term" value="P:DNA transposition"/>
    <property type="evidence" value="ECO:0007669"/>
    <property type="project" value="UniProtKB-UniRule"/>
</dbReference>
<name>A0A923PF70_9BACT</name>
<dbReference type="EMBL" id="JACSIT010000096">
    <property type="protein sequence ID" value="MBC6994323.1"/>
    <property type="molecule type" value="Genomic_DNA"/>
</dbReference>
<evidence type="ECO:0000256" key="2">
    <source>
        <dbReference type="ARBA" id="ARBA00010961"/>
    </source>
</evidence>
<dbReference type="EMBL" id="JACSIT010000052">
    <property type="protein sequence ID" value="MBC6993152.1"/>
    <property type="molecule type" value="Genomic_DNA"/>
</dbReference>
<keyword evidence="14" id="KW-1185">Reference proteome</keyword>
<dbReference type="Pfam" id="PF00872">
    <property type="entry name" value="Transposase_mut"/>
    <property type="match status" value="1"/>
</dbReference>
<dbReference type="Proteomes" id="UP000650081">
    <property type="component" value="Unassembled WGS sequence"/>
</dbReference>
<accession>A0A923PF70</accession>
<reference evidence="7" key="1">
    <citation type="submission" date="2020-08" db="EMBL/GenBank/DDBJ databases">
        <title>Lewinella bacteria from marine environments.</title>
        <authorList>
            <person name="Zhong Y."/>
        </authorList>
    </citation>
    <scope>NUCLEOTIDE SEQUENCE</scope>
    <source>
        <strain evidence="7">KCTC 42187</strain>
    </source>
</reference>
<evidence type="ECO:0000313" key="9">
    <source>
        <dbReference type="EMBL" id="MBC6993162.1"/>
    </source>
</evidence>
<keyword evidence="4 6" id="KW-0238">DNA-binding</keyword>
<evidence type="ECO:0000313" key="11">
    <source>
        <dbReference type="EMBL" id="MBC6994323.1"/>
    </source>
</evidence>
<organism evidence="7 14">
    <name type="scientific">Neolewinella lacunae</name>
    <dbReference type="NCBI Taxonomy" id="1517758"/>
    <lineage>
        <taxon>Bacteria</taxon>
        <taxon>Pseudomonadati</taxon>
        <taxon>Bacteroidota</taxon>
        <taxon>Saprospiria</taxon>
        <taxon>Saprospirales</taxon>
        <taxon>Lewinellaceae</taxon>
        <taxon>Neolewinella</taxon>
    </lineage>
</organism>
<protein>
    <recommendedName>
        <fullName evidence="6">Mutator family transposase</fullName>
    </recommendedName>
</protein>
<dbReference type="InterPro" id="IPR001207">
    <property type="entry name" value="Transposase_mutator"/>
</dbReference>
<evidence type="ECO:0000256" key="4">
    <source>
        <dbReference type="ARBA" id="ARBA00023125"/>
    </source>
</evidence>
<comment type="caution">
    <text evidence="7">The sequence shown here is derived from an EMBL/GenBank/DDBJ whole genome shotgun (WGS) entry which is preliminary data.</text>
</comment>
<dbReference type="EMBL" id="JACSIT010000149">
    <property type="protein sequence ID" value="MBC6996077.1"/>
    <property type="molecule type" value="Genomic_DNA"/>
</dbReference>
<comment type="similarity">
    <text evidence="2 6">Belongs to the transposase mutator family.</text>
</comment>
<dbReference type="PANTHER" id="PTHR33217:SF8">
    <property type="entry name" value="MUTATOR FAMILY TRANSPOSASE"/>
    <property type="match status" value="1"/>
</dbReference>
<keyword evidence="3 6" id="KW-0815">Transposition</keyword>
<evidence type="ECO:0000313" key="12">
    <source>
        <dbReference type="EMBL" id="MBC6994833.1"/>
    </source>
</evidence>
<evidence type="ECO:0000313" key="7">
    <source>
        <dbReference type="EMBL" id="MBC6992957.1"/>
    </source>
</evidence>
<dbReference type="EMBL" id="JACSIT010000041">
    <property type="protein sequence ID" value="MBC6992957.1"/>
    <property type="molecule type" value="Genomic_DNA"/>
</dbReference>